<dbReference type="Gene3D" id="3.40.50.300">
    <property type="entry name" value="P-loop containing nucleotide triphosphate hydrolases"/>
    <property type="match status" value="1"/>
</dbReference>
<reference evidence="3 4" key="1">
    <citation type="submission" date="2019-02" db="EMBL/GenBank/DDBJ databases">
        <title>Genomic Encyclopedia of Type Strains, Phase IV (KMG-IV): sequencing the most valuable type-strain genomes for metagenomic binning, comparative biology and taxonomic classification.</title>
        <authorList>
            <person name="Goeker M."/>
        </authorList>
    </citation>
    <scope>NUCLEOTIDE SEQUENCE [LARGE SCALE GENOMIC DNA]</scope>
    <source>
        <strain evidence="3 4">DSM 21056</strain>
    </source>
</reference>
<dbReference type="GO" id="GO:0006270">
    <property type="term" value="P:DNA replication initiation"/>
    <property type="evidence" value="ECO:0007669"/>
    <property type="project" value="TreeGrafter"/>
</dbReference>
<dbReference type="PANTHER" id="PTHR30050:SF5">
    <property type="entry name" value="DNAA REGULATORY INACTIVATOR HDA"/>
    <property type="match status" value="1"/>
</dbReference>
<gene>
    <name evidence="3" type="ORF">EV698_1266</name>
</gene>
<dbReference type="SUPFAM" id="SSF52540">
    <property type="entry name" value="P-loop containing nucleoside triphosphate hydrolases"/>
    <property type="match status" value="1"/>
</dbReference>
<name>A0A4Q8D177_9GAMM</name>
<comment type="caution">
    <text evidence="3">The sequence shown here is derived from an EMBL/GenBank/DDBJ whole genome shotgun (WGS) entry which is preliminary data.</text>
</comment>
<keyword evidence="4" id="KW-1185">Reference proteome</keyword>
<organism evidence="3 4">
    <name type="scientific">Spiribacter vilamensis</name>
    <dbReference type="NCBI Taxonomy" id="531306"/>
    <lineage>
        <taxon>Bacteria</taxon>
        <taxon>Pseudomonadati</taxon>
        <taxon>Pseudomonadota</taxon>
        <taxon>Gammaproteobacteria</taxon>
        <taxon>Chromatiales</taxon>
        <taxon>Ectothiorhodospiraceae</taxon>
        <taxon>Spiribacter</taxon>
    </lineage>
</organism>
<dbReference type="GO" id="GO:0032297">
    <property type="term" value="P:negative regulation of DNA-templated DNA replication initiation"/>
    <property type="evidence" value="ECO:0007669"/>
    <property type="project" value="InterPro"/>
</dbReference>
<dbReference type="Pfam" id="PF00308">
    <property type="entry name" value="Bac_DnaA"/>
    <property type="match status" value="1"/>
</dbReference>
<dbReference type="NCBIfam" id="TIGR03420">
    <property type="entry name" value="DnaA_homol_Hda"/>
    <property type="match status" value="1"/>
</dbReference>
<evidence type="ECO:0000259" key="1">
    <source>
        <dbReference type="Pfam" id="PF00308"/>
    </source>
</evidence>
<accession>A0A4Q8D177</accession>
<dbReference type="Pfam" id="PF22688">
    <property type="entry name" value="Hda_lid"/>
    <property type="match status" value="1"/>
</dbReference>
<dbReference type="AlphaFoldDB" id="A0A4Q8D177"/>
<dbReference type="InterPro" id="IPR055199">
    <property type="entry name" value="Hda_lid"/>
</dbReference>
<sequence>MSQDNGPQLALDFRWNDAADLGAFVSAGNEQAVAAVEALTGWFAQSLYLSGPPGSGRSHLLQAACGRMSAAGGTAVYIPLADHVHGPIAQLDGLEALSLVTVDDVDELAGREDWQEAFFHLFNRLRDTGGLLVVAATGAPSALGLGLPDLVSRFDSLLRLRLSVPDDERRREILTVALARRGLRMPASSVDYLLRHEARDMDHLLAVVDRLDWASLQAGRRLTVPFIKSVLTGQAPD</sequence>
<evidence type="ECO:0000313" key="4">
    <source>
        <dbReference type="Proteomes" id="UP000292298"/>
    </source>
</evidence>
<evidence type="ECO:0000259" key="2">
    <source>
        <dbReference type="Pfam" id="PF22688"/>
    </source>
</evidence>
<dbReference type="Gene3D" id="1.10.8.60">
    <property type="match status" value="1"/>
</dbReference>
<dbReference type="RefSeq" id="WP_130503255.1">
    <property type="nucleotide sequence ID" value="NZ_SHLI01000001.1"/>
</dbReference>
<dbReference type="Proteomes" id="UP000292298">
    <property type="component" value="Unassembled WGS sequence"/>
</dbReference>
<dbReference type="InterPro" id="IPR017788">
    <property type="entry name" value="Hda"/>
</dbReference>
<proteinExistence type="predicted"/>
<evidence type="ECO:0000313" key="3">
    <source>
        <dbReference type="EMBL" id="RZU98990.1"/>
    </source>
</evidence>
<feature type="domain" description="Hda lid" evidence="2">
    <location>
        <begin position="167"/>
        <end position="231"/>
    </location>
</feature>
<dbReference type="OrthoDB" id="9784878at2"/>
<dbReference type="InterPro" id="IPR013317">
    <property type="entry name" value="DnaA_dom"/>
</dbReference>
<dbReference type="PANTHER" id="PTHR30050">
    <property type="entry name" value="CHROMOSOMAL REPLICATION INITIATOR PROTEIN DNAA"/>
    <property type="match status" value="1"/>
</dbReference>
<feature type="domain" description="Chromosomal replication initiator protein DnaA ATPAse" evidence="1">
    <location>
        <begin position="97"/>
        <end position="155"/>
    </location>
</feature>
<dbReference type="EMBL" id="SHLI01000001">
    <property type="protein sequence ID" value="RZU98990.1"/>
    <property type="molecule type" value="Genomic_DNA"/>
</dbReference>
<protein>
    <submittedName>
        <fullName evidence="3">Regulatory inactivation of DnaA Hda protein</fullName>
    </submittedName>
</protein>
<dbReference type="InterPro" id="IPR027417">
    <property type="entry name" value="P-loop_NTPase"/>
</dbReference>
<dbReference type="CDD" id="cd00009">
    <property type="entry name" value="AAA"/>
    <property type="match status" value="1"/>
</dbReference>